<organism evidence="2 3">
    <name type="scientific">Apiosordaria backusii</name>
    <dbReference type="NCBI Taxonomy" id="314023"/>
    <lineage>
        <taxon>Eukaryota</taxon>
        <taxon>Fungi</taxon>
        <taxon>Dikarya</taxon>
        <taxon>Ascomycota</taxon>
        <taxon>Pezizomycotina</taxon>
        <taxon>Sordariomycetes</taxon>
        <taxon>Sordariomycetidae</taxon>
        <taxon>Sordariales</taxon>
        <taxon>Lasiosphaeriaceae</taxon>
        <taxon>Apiosordaria</taxon>
    </lineage>
</organism>
<gene>
    <name evidence="2" type="ORF">B0T21DRAFT_447481</name>
</gene>
<feature type="domain" description="RNase MRP protein 1 RNA binding" evidence="1">
    <location>
        <begin position="35"/>
        <end position="145"/>
    </location>
</feature>
<sequence length="177" mass="19658">MSQPPQPPPPPLNAPTINPPILQQSLTSLYPLSEILQRLHHRNKNQHSSSLWYSSFDILRRNVAKLVSEIETCLDNAPPEGDNRKVNKVRAEKARKWDHQGVEKVRKRAGFVKHEMVKGCWVRFGGLVGDRQFAQVGLVLMGVLGGVNTVVQGLVGEEGGTEGEGEEIIREGGRRGR</sequence>
<dbReference type="PANTHER" id="PTHR37792">
    <property type="entry name" value="RIBONUCLEASE MRP PROTEIN SUBUNIT RMP1"/>
    <property type="match status" value="1"/>
</dbReference>
<name>A0AA40F052_9PEZI</name>
<evidence type="ECO:0000259" key="1">
    <source>
        <dbReference type="Pfam" id="PF20945"/>
    </source>
</evidence>
<dbReference type="InterPro" id="IPR047205">
    <property type="entry name" value="RMP1"/>
</dbReference>
<evidence type="ECO:0000313" key="3">
    <source>
        <dbReference type="Proteomes" id="UP001172159"/>
    </source>
</evidence>
<evidence type="ECO:0000313" key="2">
    <source>
        <dbReference type="EMBL" id="KAK0748825.1"/>
    </source>
</evidence>
<dbReference type="GO" id="GO:0000466">
    <property type="term" value="P:maturation of 5.8S rRNA from tricistronic rRNA transcript (SSU-rRNA, 5.8S rRNA, LSU-rRNA)"/>
    <property type="evidence" value="ECO:0007669"/>
    <property type="project" value="TreeGrafter"/>
</dbReference>
<dbReference type="EMBL" id="JAUKTV010000001">
    <property type="protein sequence ID" value="KAK0748825.1"/>
    <property type="molecule type" value="Genomic_DNA"/>
</dbReference>
<accession>A0AA40F052</accession>
<dbReference type="GO" id="GO:0000172">
    <property type="term" value="C:ribonuclease MRP complex"/>
    <property type="evidence" value="ECO:0007669"/>
    <property type="project" value="InterPro"/>
</dbReference>
<keyword evidence="3" id="KW-1185">Reference proteome</keyword>
<protein>
    <recommendedName>
        <fullName evidence="1">RNase MRP protein 1 RNA binding domain-containing protein</fullName>
    </recommendedName>
</protein>
<dbReference type="CDD" id="cd22573">
    <property type="entry name" value="RMP1_RBD"/>
    <property type="match status" value="1"/>
</dbReference>
<dbReference type="Proteomes" id="UP001172159">
    <property type="component" value="Unassembled WGS sequence"/>
</dbReference>
<dbReference type="AlphaFoldDB" id="A0AA40F052"/>
<dbReference type="GO" id="GO:0000294">
    <property type="term" value="P:nuclear-transcribed mRNA catabolic process, RNase MRP-dependent"/>
    <property type="evidence" value="ECO:0007669"/>
    <property type="project" value="TreeGrafter"/>
</dbReference>
<dbReference type="Pfam" id="PF20945">
    <property type="entry name" value="RMP1"/>
    <property type="match status" value="1"/>
</dbReference>
<dbReference type="InterPro" id="IPR047204">
    <property type="entry name" value="RMP1_RBD"/>
</dbReference>
<reference evidence="2" key="1">
    <citation type="submission" date="2023-06" db="EMBL/GenBank/DDBJ databases">
        <title>Genome-scale phylogeny and comparative genomics of the fungal order Sordariales.</title>
        <authorList>
            <consortium name="Lawrence Berkeley National Laboratory"/>
            <person name="Hensen N."/>
            <person name="Bonometti L."/>
            <person name="Westerberg I."/>
            <person name="Brannstrom I.O."/>
            <person name="Guillou S."/>
            <person name="Cros-Aarteil S."/>
            <person name="Calhoun S."/>
            <person name="Haridas S."/>
            <person name="Kuo A."/>
            <person name="Mondo S."/>
            <person name="Pangilinan J."/>
            <person name="Riley R."/>
            <person name="Labutti K."/>
            <person name="Andreopoulos B."/>
            <person name="Lipzen A."/>
            <person name="Chen C."/>
            <person name="Yanf M."/>
            <person name="Daum C."/>
            <person name="Ng V."/>
            <person name="Clum A."/>
            <person name="Steindorff A."/>
            <person name="Ohm R."/>
            <person name="Martin F."/>
            <person name="Silar P."/>
            <person name="Natvig D."/>
            <person name="Lalanne C."/>
            <person name="Gautier V."/>
            <person name="Ament-Velasquez S.L."/>
            <person name="Kruys A."/>
            <person name="Hutchinson M.I."/>
            <person name="Powell A.J."/>
            <person name="Barry K."/>
            <person name="Miller A.N."/>
            <person name="Grigoriev I.V."/>
            <person name="Debuchy R."/>
            <person name="Gladieux P."/>
            <person name="Thoren M.H."/>
            <person name="Johannesson H."/>
        </authorList>
    </citation>
    <scope>NUCLEOTIDE SEQUENCE</scope>
    <source>
        <strain evidence="2">CBS 540.89</strain>
    </source>
</reference>
<comment type="caution">
    <text evidence="2">The sequence shown here is derived from an EMBL/GenBank/DDBJ whole genome shotgun (WGS) entry which is preliminary data.</text>
</comment>
<dbReference type="PANTHER" id="PTHR37792:SF1">
    <property type="entry name" value="RIBONUCLEASE MRP PROTEIN SUBUNIT RMP1"/>
    <property type="match status" value="1"/>
</dbReference>
<proteinExistence type="predicted"/>
<dbReference type="GO" id="GO:0042134">
    <property type="term" value="F:rRNA primary transcript binding"/>
    <property type="evidence" value="ECO:0007669"/>
    <property type="project" value="InterPro"/>
</dbReference>